<accession>A0ACB7WQT6</accession>
<sequence>MFRLHRHRSNSFGEKLEFKFSNLQAFQVPRGWDKLFVSIVSVETGKTIAKSSRAAVHGGTCQWTDSFSESIWVSQDGATKELEECLYKIVVAMGSSRSGVLGDVALNLTDYVHSRDSGLLSLPLERCNYGTILQIKVQCLSRTKSRDGKGWKETNFNIEEPTTNNDDVDSKSDGSDVSNRVASSCTNLAGAAHPDEPGNRDRSFSASGSHRSSDSGGSSVGRANFSPQSSLNGGAFNVGRPDSSGSHYNLHYGGGHSDDVSRSNHSSFNSRVSGSSNAIQLQEGQISIQGVAPVTLRSSNSCKDLLDAAEETIDELRDEVKMWERHSQKLKLDLEILKKQNSEKSKHQANLDMELSAAFAERDSFKQELEQLKLSLEESMTKQTVNGSAKVEEVVRAKKELEDELKFLKESNANLSIQLKKTQDSNLELISILQELEETVEKQTMEIANLSEQAQANDSGSGSKGRLLLDLEAEWAHKLSMKEEEIKKLEDKLYVALQTRDPSPKISSGDNIDMVIEIETLRAKVEELERDCAELTDENLELLFKMKESGNNIRQGKSSLSSTSNEFADHTSRDSSEFDASLLKSQVRKLELELKKKDGSNEDLTKSLTLQIGKLEEKCSDLENERKHLRDKVSELLRELDSSQVELEEKIQELTQLYQKQENLLAADSGADEKAESLSSSELSRVLSEISKQLHIALSHVKDLQSNGESGAETECLFDSEFLAPGGTDAVTQKDQVDNMIKGFVKFNDMLESKLVEYRALIQFADGDSKQQDQNSVEAKKWLKDNLLYEQEFGAVEAKENSRNGDTHIELIESKAMVEELKAACSSKDEQIDDLRNSNRELDDLISDIRREKDQLEEQLNTALEEINVASNSLEDARHEVMMFKGSVDSHASANKMLEKKLVELESSKNELDLHISELEKENVQLSERISGLEAQLRYLTDEKESNRLELEDSKAHIADLKDQLSSLQTEMDSQKLGLEQKLQEAQKRLAESQEESELLKRAQSKQQGTIENLMEECVSLQKSTADLKKQKLDLHGRNSRLEVELGESLKKSADFCEKVEFLEGKLSLLQKDIILKENLLATKLENVYKENKELEERIRQAHILLNQLDEEVKLERAGALLTAQASSVHNEEEITAAESSCVSSNMLSDRRKLETSLQEAQEKIKWYETELNGLKKETDNKIQGLVDLLNVSKQSEEMLMIDITRMQRLIENIKSSEERFKRMANDLELKLKASDYEKEQIAEEITGLKLQVQKAALLQDEIMALKTAVDDAKFEKGKLEELLKSVSEECEELKTEKISFMDKFSNMQQALHGCEDDRLKRIALEEKLSRLESDLTAKEALCAQEAEIKNELNRMKRVNSEYQRKVQNLEEENEDFTRKTKELEKELLLRKVQSEVNKVSVEDGNNPHKENQGDGDKVDLKSKIQSLETELAEALEASSMYRIQLQSLVAEKENNQSEILKKSPENEANANQTARISSLEAELKDMQERYLNMSLKFAEVEAQREQLVMKLKSTNKEKRWF</sequence>
<keyword evidence="2" id="KW-1185">Reference proteome</keyword>
<proteinExistence type="predicted"/>
<dbReference type="EMBL" id="CM037012">
    <property type="protein sequence ID" value="KAH7690772.1"/>
    <property type="molecule type" value="Genomic_DNA"/>
</dbReference>
<evidence type="ECO:0000313" key="1">
    <source>
        <dbReference type="EMBL" id="KAH7690772.1"/>
    </source>
</evidence>
<comment type="caution">
    <text evidence="1">The sequence shown here is derived from an EMBL/GenBank/DDBJ whole genome shotgun (WGS) entry which is preliminary data.</text>
</comment>
<evidence type="ECO:0000313" key="2">
    <source>
        <dbReference type="Proteomes" id="UP000827976"/>
    </source>
</evidence>
<protein>
    <submittedName>
        <fullName evidence="1">E3 ubiquitin ligase involved in syntaxin degradation protein</fullName>
    </submittedName>
</protein>
<gene>
    <name evidence="1" type="ORF">IHE45_02G072000</name>
</gene>
<reference evidence="2" key="1">
    <citation type="journal article" date="2022" name="Nat. Commun.">
        <title>Chromosome evolution and the genetic basis of agronomically important traits in greater yam.</title>
        <authorList>
            <person name="Bredeson J.V."/>
            <person name="Lyons J.B."/>
            <person name="Oniyinde I.O."/>
            <person name="Okereke N.R."/>
            <person name="Kolade O."/>
            <person name="Nnabue I."/>
            <person name="Nwadili C.O."/>
            <person name="Hribova E."/>
            <person name="Parker M."/>
            <person name="Nwogha J."/>
            <person name="Shu S."/>
            <person name="Carlson J."/>
            <person name="Kariba R."/>
            <person name="Muthemba S."/>
            <person name="Knop K."/>
            <person name="Barton G.J."/>
            <person name="Sherwood A.V."/>
            <person name="Lopez-Montes A."/>
            <person name="Asiedu R."/>
            <person name="Jamnadass R."/>
            <person name="Muchugi A."/>
            <person name="Goodstein D."/>
            <person name="Egesi C.N."/>
            <person name="Featherston J."/>
            <person name="Asfaw A."/>
            <person name="Simpson G.G."/>
            <person name="Dolezel J."/>
            <person name="Hendre P.S."/>
            <person name="Van Deynze A."/>
            <person name="Kumar P.L."/>
            <person name="Obidiegwu J.E."/>
            <person name="Bhattacharjee R."/>
            <person name="Rokhsar D.S."/>
        </authorList>
    </citation>
    <scope>NUCLEOTIDE SEQUENCE [LARGE SCALE GENOMIC DNA]</scope>
    <source>
        <strain evidence="2">cv. TDa95/00328</strain>
    </source>
</reference>
<dbReference type="Proteomes" id="UP000827976">
    <property type="component" value="Chromosome 2"/>
</dbReference>
<name>A0ACB7WQT6_DIOAL</name>
<organism evidence="1 2">
    <name type="scientific">Dioscorea alata</name>
    <name type="common">Purple yam</name>
    <dbReference type="NCBI Taxonomy" id="55571"/>
    <lineage>
        <taxon>Eukaryota</taxon>
        <taxon>Viridiplantae</taxon>
        <taxon>Streptophyta</taxon>
        <taxon>Embryophyta</taxon>
        <taxon>Tracheophyta</taxon>
        <taxon>Spermatophyta</taxon>
        <taxon>Magnoliopsida</taxon>
        <taxon>Liliopsida</taxon>
        <taxon>Dioscoreales</taxon>
        <taxon>Dioscoreaceae</taxon>
        <taxon>Dioscorea</taxon>
    </lineage>
</organism>